<dbReference type="InterPro" id="IPR001789">
    <property type="entry name" value="Sig_transdc_resp-reg_receiver"/>
</dbReference>
<dbReference type="PANTHER" id="PTHR44591">
    <property type="entry name" value="STRESS RESPONSE REGULATOR PROTEIN 1"/>
    <property type="match status" value="1"/>
</dbReference>
<dbReference type="PROSITE" id="PS50110">
    <property type="entry name" value="RESPONSE_REGULATORY"/>
    <property type="match status" value="1"/>
</dbReference>
<feature type="domain" description="Response regulatory" evidence="3">
    <location>
        <begin position="8"/>
        <end position="122"/>
    </location>
</feature>
<evidence type="ECO:0000313" key="4">
    <source>
        <dbReference type="EMBL" id="RSU55040.1"/>
    </source>
</evidence>
<dbReference type="PANTHER" id="PTHR44591:SF3">
    <property type="entry name" value="RESPONSE REGULATORY DOMAIN-CONTAINING PROTEIN"/>
    <property type="match status" value="1"/>
</dbReference>
<evidence type="ECO:0000256" key="2">
    <source>
        <dbReference type="PROSITE-ProRule" id="PRU00169"/>
    </source>
</evidence>
<evidence type="ECO:0000313" key="5">
    <source>
        <dbReference type="Proteomes" id="UP000287401"/>
    </source>
</evidence>
<proteinExistence type="predicted"/>
<accession>A0A430BQW6</accession>
<evidence type="ECO:0000259" key="3">
    <source>
        <dbReference type="PROSITE" id="PS50110"/>
    </source>
</evidence>
<dbReference type="EMBL" id="QRAL01000023">
    <property type="protein sequence ID" value="RSU55040.1"/>
    <property type="molecule type" value="Genomic_DNA"/>
</dbReference>
<dbReference type="InterPro" id="IPR011006">
    <property type="entry name" value="CheY-like_superfamily"/>
</dbReference>
<organism evidence="4 5">
    <name type="scientific">Sphingobium yanoikuyae</name>
    <name type="common">Sphingomonas yanoikuyae</name>
    <dbReference type="NCBI Taxonomy" id="13690"/>
    <lineage>
        <taxon>Bacteria</taxon>
        <taxon>Pseudomonadati</taxon>
        <taxon>Pseudomonadota</taxon>
        <taxon>Alphaproteobacteria</taxon>
        <taxon>Sphingomonadales</taxon>
        <taxon>Sphingomonadaceae</taxon>
        <taxon>Sphingobium</taxon>
    </lineage>
</organism>
<evidence type="ECO:0000256" key="1">
    <source>
        <dbReference type="ARBA" id="ARBA00022553"/>
    </source>
</evidence>
<protein>
    <submittedName>
        <fullName evidence="4">Response regulator</fullName>
    </submittedName>
</protein>
<feature type="modified residue" description="4-aspartylphosphate" evidence="2">
    <location>
        <position position="59"/>
    </location>
</feature>
<comment type="caution">
    <text evidence="4">The sequence shown here is derived from an EMBL/GenBank/DDBJ whole genome shotgun (WGS) entry which is preliminary data.</text>
</comment>
<dbReference type="SUPFAM" id="SSF52172">
    <property type="entry name" value="CheY-like"/>
    <property type="match status" value="1"/>
</dbReference>
<dbReference type="InterPro" id="IPR050595">
    <property type="entry name" value="Bact_response_regulator"/>
</dbReference>
<name>A0A430BQW6_SPHYA</name>
<dbReference type="SMART" id="SM00448">
    <property type="entry name" value="REC"/>
    <property type="match status" value="1"/>
</dbReference>
<dbReference type="Gene3D" id="3.40.50.2300">
    <property type="match status" value="1"/>
</dbReference>
<dbReference type="RefSeq" id="WP_125999261.1">
    <property type="nucleotide sequence ID" value="NZ_QRAL01000023.1"/>
</dbReference>
<reference evidence="4 5" key="1">
    <citation type="submission" date="2018-07" db="EMBL/GenBank/DDBJ databases">
        <title>Genomic and Epidemiologic Investigation of an Indolent Hospital Outbreak.</title>
        <authorList>
            <person name="Johnson R.C."/>
            <person name="Deming C."/>
            <person name="Conlan S."/>
            <person name="Zellmer C.J."/>
            <person name="Michelin A.V."/>
            <person name="Lee-Lin S."/>
            <person name="Thomas P.J."/>
            <person name="Park M."/>
            <person name="Weingarten R.A."/>
            <person name="Less J."/>
            <person name="Dekker J.P."/>
            <person name="Frank K.M."/>
            <person name="Musser K.A."/>
            <person name="Mcquiston J.R."/>
            <person name="Henderson D.K."/>
            <person name="Lau A.F."/>
            <person name="Palmore T.N."/>
            <person name="Segre J.A."/>
        </authorList>
    </citation>
    <scope>NUCLEOTIDE SEQUENCE [LARGE SCALE GENOMIC DNA]</scope>
    <source>
        <strain evidence="4 5">SK-NIH.Env6_1116</strain>
    </source>
</reference>
<dbReference type="Pfam" id="PF00072">
    <property type="entry name" value="Response_reg"/>
    <property type="match status" value="1"/>
</dbReference>
<gene>
    <name evidence="4" type="ORF">DAH51_18370</name>
</gene>
<keyword evidence="1 2" id="KW-0597">Phosphoprotein</keyword>
<sequence length="135" mass="14831">MDTSTSPYALVVDDDPMILMHACDILEEAGFRFYEAGTGAEAVEVLVQHGDSVTLLFSDVEMPGEMNGFALARRVDAEWPHIEIVISSGRMNPSPGDMPEKATFIGKPFDSQMVHTHLAMKLPDGKKPEQLRQAV</sequence>
<dbReference type="AlphaFoldDB" id="A0A430BQW6"/>
<dbReference type="Proteomes" id="UP000287401">
    <property type="component" value="Unassembled WGS sequence"/>
</dbReference>
<dbReference type="GO" id="GO:0000160">
    <property type="term" value="P:phosphorelay signal transduction system"/>
    <property type="evidence" value="ECO:0007669"/>
    <property type="project" value="InterPro"/>
</dbReference>